<comment type="caution">
    <text evidence="2">The sequence shown here is derived from an EMBL/GenBank/DDBJ whole genome shotgun (WGS) entry which is preliminary data.</text>
</comment>
<dbReference type="SUPFAM" id="SSF49879">
    <property type="entry name" value="SMAD/FHA domain"/>
    <property type="match status" value="1"/>
</dbReference>
<organism evidence="2 3">
    <name type="scientific">Aphanizomenon flos-aquae WA102</name>
    <dbReference type="NCBI Taxonomy" id="1710896"/>
    <lineage>
        <taxon>Bacteria</taxon>
        <taxon>Bacillati</taxon>
        <taxon>Cyanobacteriota</taxon>
        <taxon>Cyanophyceae</taxon>
        <taxon>Nostocales</taxon>
        <taxon>Aphanizomenonaceae</taxon>
        <taxon>Aphanizomenon</taxon>
    </lineage>
</organism>
<dbReference type="PROSITE" id="PS50006">
    <property type="entry name" value="FHA_DOMAIN"/>
    <property type="match status" value="1"/>
</dbReference>
<proteinExistence type="predicted"/>
<protein>
    <recommendedName>
        <fullName evidence="1">FHA domain-containing protein</fullName>
    </recommendedName>
</protein>
<dbReference type="Pfam" id="PF00498">
    <property type="entry name" value="FHA"/>
    <property type="match status" value="1"/>
</dbReference>
<name>A0A1B7WT21_APHFL</name>
<dbReference type="Gene3D" id="2.60.200.20">
    <property type="match status" value="1"/>
</dbReference>
<dbReference type="InterPro" id="IPR008984">
    <property type="entry name" value="SMAD_FHA_dom_sf"/>
</dbReference>
<evidence type="ECO:0000313" key="2">
    <source>
        <dbReference type="EMBL" id="OBQ40259.1"/>
    </source>
</evidence>
<gene>
    <name evidence="2" type="ORF">AN484_22560</name>
</gene>
<dbReference type="AlphaFoldDB" id="A0A1B7WT21"/>
<evidence type="ECO:0000259" key="1">
    <source>
        <dbReference type="PROSITE" id="PS50006"/>
    </source>
</evidence>
<accession>A0A1B7WT21</accession>
<sequence>MQVWLEINISNAQKSVLDITDKSIITIGSRKDRDVVLPIPTISRKQCDIRRYRSHKSVIFDWIILDGYFGTDGKIILPKYPTMINGQTYLDFRDAKLSNGDCIIFSHQEYPNIIFNNSFEAKENDTSRHI</sequence>
<evidence type="ECO:0000313" key="3">
    <source>
        <dbReference type="Proteomes" id="UP000092093"/>
    </source>
</evidence>
<reference evidence="2 3" key="1">
    <citation type="submission" date="2015-09" db="EMBL/GenBank/DDBJ databases">
        <title>Aphanizomenon flos-aquae WA102.</title>
        <authorList>
            <person name="Driscoll C."/>
        </authorList>
    </citation>
    <scope>NUCLEOTIDE SEQUENCE [LARGE SCALE GENOMIC DNA]</scope>
    <source>
        <strain evidence="2">WA102</strain>
    </source>
</reference>
<dbReference type="EMBL" id="LJOW01000178">
    <property type="protein sequence ID" value="OBQ40259.1"/>
    <property type="molecule type" value="Genomic_DNA"/>
</dbReference>
<feature type="domain" description="FHA" evidence="1">
    <location>
        <begin position="25"/>
        <end position="76"/>
    </location>
</feature>
<dbReference type="Proteomes" id="UP000092093">
    <property type="component" value="Unassembled WGS sequence"/>
</dbReference>
<dbReference type="InterPro" id="IPR000253">
    <property type="entry name" value="FHA_dom"/>
</dbReference>